<feature type="compositionally biased region" description="Polar residues" evidence="3">
    <location>
        <begin position="377"/>
        <end position="390"/>
    </location>
</feature>
<sequence>MSGQEGEPAIGHSHVGEVRNNNQNSHVGEVRSNNQNQQAGGGGVGAVLPDGDDNANQMIQMGEGGSDGGGESTGGDVGTLPPLMSQTTEVSQTEEQQNKIIIWGTDSQCDDPELAEFEMLECQELEAYLVEDEDEEVCEGGGLGGVKGGAGQILLDQPVSIADLVCDSRDGGGRRTIQRGSREQDAAAMGSGGTRGTAECVTRTEFSSENHVLASAMSSLVSALDTVGRTQATTTDSWHVPSGPDRTISEELTLASQSFTTISDLSGASQRYKQPQSPSKSTIQRADLDLNQNTTVRSEEEVVVPEAQVSNNVVVGRCKCQQNMEEDQGNEEHNQNLEQRYREARGSEGKAAEDHQDARGSEGKADEDHKVIPPDMNHNSPAKSGTNDIQSVEPRSLKKHGSFDKTLKNQGSFGQSMKKTTSFEQSIKKTTSFENTTKKSASFDRSLKKEPFLDRTLMKEASFDGTLRKQGSFERSSSPSSLEGRKPWGSPSRSPSRPATPPWSPRRPAPSSSPAKTSSRPPSSSTSPAKTSNRASSQDRSDSPQRVTTSGLKVPSKVSVNSSIPKPISSQTPTDPRRASPHKPKPARPKIITYIRKTPQAKTQSQGTEVDPNEALTLPPCLSSSRPSPPTAHRKPHKAGPHSKASQVLCSSNILFDKYRQEMQKAGYFPPGTGMTSLGIKPPSHPPPHNLSGKSESFHGELSDRCMHELAPAPSQLAPQEGTGLYRSPRPRGPQLGLGAVTRQPAAAKTRSMFQTQGQTGQRSGVVTLSHPGQQQALPGNNQGYHDSTDQRTPGPETTVARTQLPKPGQSRLRPPGFSALPPARLAAFGFVRSSSVSSVSSNQSTDSDPCRPSQRESYACTGPSSGNDDAPLHLSPVPPSHSSPQPPNAPALHRRSLLPPARASDTAPRKEVQRDAEMVPPPVSSPKRFAVVSPKPKSPVRGRPAGCGGSGSGVEGQECELALVQKLRERCEDQARQLLALQAELNKASLGLEVFAITTQHFCHKSESAIVKERELSLELARIRDEVASSVSRWEILHQDKEELERRFERELEGLRVQQQSELARLEERLRQYHSLEVQRLEDQQQEQMQRLQTQQLEQMEEVTENHEAALTEMENNHNDTLVTLKEEHARTVKNLKMAHEQQRKSLEEDFEKLRLSLQDQVDTLTFQNRSLRDRAKRFEEALCRSTDEQIVDALAPYQHIEEDLKSLKEVLLMKNQQIHEQDVKISELERMAQKNVFLEERVQMLQQQNEDLRARIDRNLALSRQLSEENANLQESMEKESNEKKRLSRNNEELLWRLQSPHMSPTGSPIHRASNTSSPSHHRSSAGPGSPARPHSYHQ</sequence>
<feature type="coiled-coil region" evidence="2">
    <location>
        <begin position="1039"/>
        <end position="1158"/>
    </location>
</feature>
<feature type="region of interest" description="Disordered" evidence="3">
    <location>
        <begin position="1"/>
        <end position="88"/>
    </location>
</feature>
<feature type="compositionally biased region" description="Basic and acidic residues" evidence="3">
    <location>
        <begin position="1278"/>
        <end position="1297"/>
    </location>
</feature>
<dbReference type="PANTHER" id="PTHR24200:SF14">
    <property type="entry name" value="MICROTUBULE-ASSOCIATED TUMOR SUPPRESSOR CANDIDATE 2"/>
    <property type="match status" value="1"/>
</dbReference>
<dbReference type="GO" id="GO:0005737">
    <property type="term" value="C:cytoplasm"/>
    <property type="evidence" value="ECO:0007669"/>
    <property type="project" value="TreeGrafter"/>
</dbReference>
<feature type="region of interest" description="Disordered" evidence="3">
    <location>
        <begin position="667"/>
        <end position="701"/>
    </location>
</feature>
<gene>
    <name evidence="4" type="ORF">J4Q44_G00324910</name>
</gene>
<feature type="region of interest" description="Disordered" evidence="3">
    <location>
        <begin position="834"/>
        <end position="956"/>
    </location>
</feature>
<dbReference type="EMBL" id="JAGTTL010000032">
    <property type="protein sequence ID" value="KAK6296349.1"/>
    <property type="molecule type" value="Genomic_DNA"/>
</dbReference>
<feature type="region of interest" description="Disordered" evidence="3">
    <location>
        <begin position="1269"/>
        <end position="1341"/>
    </location>
</feature>
<feature type="compositionally biased region" description="Pro residues" evidence="3">
    <location>
        <begin position="498"/>
        <end position="508"/>
    </location>
</feature>
<feature type="region of interest" description="Disordered" evidence="3">
    <location>
        <begin position="171"/>
        <end position="196"/>
    </location>
</feature>
<evidence type="ECO:0000256" key="3">
    <source>
        <dbReference type="SAM" id="MobiDB-lite"/>
    </source>
</evidence>
<comment type="caution">
    <text evidence="4">The sequence shown here is derived from an EMBL/GenBank/DDBJ whole genome shotgun (WGS) entry which is preliminary data.</text>
</comment>
<feature type="compositionally biased region" description="Basic residues" evidence="3">
    <location>
        <begin position="579"/>
        <end position="588"/>
    </location>
</feature>
<feature type="compositionally biased region" description="Polar residues" evidence="3">
    <location>
        <begin position="408"/>
        <end position="440"/>
    </location>
</feature>
<feature type="compositionally biased region" description="Gly residues" evidence="3">
    <location>
        <begin position="62"/>
        <end position="77"/>
    </location>
</feature>
<feature type="compositionally biased region" description="Basic and acidic residues" evidence="3">
    <location>
        <begin position="441"/>
        <end position="462"/>
    </location>
</feature>
<name>A0AAN8KKB0_9TELE</name>
<feature type="compositionally biased region" description="Basic and acidic residues" evidence="3">
    <location>
        <begin position="908"/>
        <end position="918"/>
    </location>
</feature>
<feature type="compositionally biased region" description="Low complexity" evidence="3">
    <location>
        <begin position="509"/>
        <end position="532"/>
    </location>
</feature>
<reference evidence="4 5" key="1">
    <citation type="submission" date="2021-04" db="EMBL/GenBank/DDBJ databases">
        <authorList>
            <person name="De Guttry C."/>
            <person name="Zahm M."/>
            <person name="Klopp C."/>
            <person name="Cabau C."/>
            <person name="Louis A."/>
            <person name="Berthelot C."/>
            <person name="Parey E."/>
            <person name="Roest Crollius H."/>
            <person name="Montfort J."/>
            <person name="Robinson-Rechavi M."/>
            <person name="Bucao C."/>
            <person name="Bouchez O."/>
            <person name="Gislard M."/>
            <person name="Lluch J."/>
            <person name="Milhes M."/>
            <person name="Lampietro C."/>
            <person name="Lopez Roques C."/>
            <person name="Donnadieu C."/>
            <person name="Braasch I."/>
            <person name="Desvignes T."/>
            <person name="Postlethwait J."/>
            <person name="Bobe J."/>
            <person name="Wedekind C."/>
            <person name="Guiguen Y."/>
        </authorList>
    </citation>
    <scope>NUCLEOTIDE SEQUENCE [LARGE SCALE GENOMIC DNA]</scope>
    <source>
        <strain evidence="4">Cs_M1</strain>
        <tissue evidence="4">Blood</tissue>
    </source>
</reference>
<keyword evidence="1 2" id="KW-0175">Coiled coil</keyword>
<evidence type="ECO:0008006" key="6">
    <source>
        <dbReference type="Google" id="ProtNLM"/>
    </source>
</evidence>
<organism evidence="4 5">
    <name type="scientific">Coregonus suidteri</name>
    <dbReference type="NCBI Taxonomy" id="861788"/>
    <lineage>
        <taxon>Eukaryota</taxon>
        <taxon>Metazoa</taxon>
        <taxon>Chordata</taxon>
        <taxon>Craniata</taxon>
        <taxon>Vertebrata</taxon>
        <taxon>Euteleostomi</taxon>
        <taxon>Actinopterygii</taxon>
        <taxon>Neopterygii</taxon>
        <taxon>Teleostei</taxon>
        <taxon>Protacanthopterygii</taxon>
        <taxon>Salmoniformes</taxon>
        <taxon>Salmonidae</taxon>
        <taxon>Coregoninae</taxon>
        <taxon>Coregonus</taxon>
    </lineage>
</organism>
<evidence type="ECO:0000313" key="5">
    <source>
        <dbReference type="Proteomes" id="UP001356427"/>
    </source>
</evidence>
<feature type="compositionally biased region" description="Gly residues" evidence="3">
    <location>
        <begin position="946"/>
        <end position="955"/>
    </location>
</feature>
<feature type="region of interest" description="Disordered" evidence="3">
    <location>
        <begin position="324"/>
        <end position="647"/>
    </location>
</feature>
<proteinExistence type="predicted"/>
<dbReference type="PANTHER" id="PTHR24200">
    <property type="entry name" value="TOUCAN, ISOFORM A"/>
    <property type="match status" value="1"/>
</dbReference>
<evidence type="ECO:0000256" key="1">
    <source>
        <dbReference type="ARBA" id="ARBA00023054"/>
    </source>
</evidence>
<dbReference type="InterPro" id="IPR051293">
    <property type="entry name" value="MTUS1/CCDC69"/>
</dbReference>
<feature type="region of interest" description="Disordered" evidence="3">
    <location>
        <begin position="713"/>
        <end position="822"/>
    </location>
</feature>
<feature type="compositionally biased region" description="Basic and acidic residues" evidence="3">
    <location>
        <begin position="330"/>
        <end position="372"/>
    </location>
</feature>
<feature type="compositionally biased region" description="Pro residues" evidence="3">
    <location>
        <begin position="877"/>
        <end position="890"/>
    </location>
</feature>
<evidence type="ECO:0000313" key="4">
    <source>
        <dbReference type="EMBL" id="KAK6296349.1"/>
    </source>
</evidence>
<feature type="compositionally biased region" description="Basic residues" evidence="3">
    <location>
        <begin position="632"/>
        <end position="641"/>
    </location>
</feature>
<protein>
    <recommendedName>
        <fullName evidence="6">Microtubule-associated tumor suppressor candidate 2-like</fullName>
    </recommendedName>
</protein>
<dbReference type="Proteomes" id="UP001356427">
    <property type="component" value="Unassembled WGS sequence"/>
</dbReference>
<feature type="compositionally biased region" description="Polar residues" evidence="3">
    <location>
        <begin position="752"/>
        <end position="786"/>
    </location>
</feature>
<dbReference type="GO" id="GO:0005634">
    <property type="term" value="C:nucleus"/>
    <property type="evidence" value="ECO:0007669"/>
    <property type="project" value="TreeGrafter"/>
</dbReference>
<keyword evidence="5" id="KW-1185">Reference proteome</keyword>
<dbReference type="GO" id="GO:0008017">
    <property type="term" value="F:microtubule binding"/>
    <property type="evidence" value="ECO:0007669"/>
    <property type="project" value="TreeGrafter"/>
</dbReference>
<feature type="compositionally biased region" description="Low complexity" evidence="3">
    <location>
        <begin position="1315"/>
        <end position="1332"/>
    </location>
</feature>
<accession>A0AAN8KKB0</accession>
<feature type="compositionally biased region" description="Polar residues" evidence="3">
    <location>
        <begin position="558"/>
        <end position="574"/>
    </location>
</feature>
<evidence type="ECO:0000256" key="2">
    <source>
        <dbReference type="SAM" id="Coils"/>
    </source>
</evidence>
<feature type="compositionally biased region" description="Low complexity" evidence="3">
    <location>
        <begin position="616"/>
        <end position="626"/>
    </location>
</feature>